<dbReference type="InterPro" id="IPR011990">
    <property type="entry name" value="TPR-like_helical_dom_sf"/>
</dbReference>
<protein>
    <recommendedName>
        <fullName evidence="6">Tetratricopeptide repeat protein</fullName>
    </recommendedName>
</protein>
<feature type="repeat" description="TPR" evidence="3">
    <location>
        <begin position="45"/>
        <end position="78"/>
    </location>
</feature>
<dbReference type="PANTHER" id="PTHR44186:SF1">
    <property type="entry name" value="BARDET-BIEDL SYNDROME 4 PROTEIN"/>
    <property type="match status" value="1"/>
</dbReference>
<dbReference type="PANTHER" id="PTHR44186">
    <property type="match status" value="1"/>
</dbReference>
<evidence type="ECO:0000256" key="3">
    <source>
        <dbReference type="PROSITE-ProRule" id="PRU00339"/>
    </source>
</evidence>
<evidence type="ECO:0000256" key="1">
    <source>
        <dbReference type="ARBA" id="ARBA00022737"/>
    </source>
</evidence>
<gene>
    <name evidence="4" type="ORF">DSM107010_49830</name>
</gene>
<dbReference type="Pfam" id="PF13181">
    <property type="entry name" value="TPR_8"/>
    <property type="match status" value="2"/>
</dbReference>
<sequence>MLLTKENLGQNWGCQIMGAAIARHVITVLTASSLFVAQPTSAIPASEYRALGLSYRAAAKYPEAIAALQKSVELEPQNLSGRVLLGWTQHLAGQKEAAAESLIQVLYRDPNSIPALNALGIVYLVSGKLNAAVFVHAWAAILQPKNEIAYYNLSLAFERLQSYEPAISAAKRAAQLEPTNPHPLVALSLAHWQKGERAAAEAAYRQAYNLDARYGDRIFLNHLLQAGFSQSQIEMTKHILAATFP</sequence>
<reference evidence="4 5" key="1">
    <citation type="journal article" date="2019" name="Genome Biol. Evol.">
        <title>Day and night: Metabolic profiles and evolutionary relationships of six axenic non-marine cyanobacteria.</title>
        <authorList>
            <person name="Will S.E."/>
            <person name="Henke P."/>
            <person name="Boedeker C."/>
            <person name="Huang S."/>
            <person name="Brinkmann H."/>
            <person name="Rohde M."/>
            <person name="Jarek M."/>
            <person name="Friedl T."/>
            <person name="Seufert S."/>
            <person name="Schumacher M."/>
            <person name="Overmann J."/>
            <person name="Neumann-Schaal M."/>
            <person name="Petersen J."/>
        </authorList>
    </citation>
    <scope>NUCLEOTIDE SEQUENCE [LARGE SCALE GENOMIC DNA]</scope>
    <source>
        <strain evidence="4 5">SAG 39.79</strain>
    </source>
</reference>
<name>A0AB37UEJ4_9CYAN</name>
<dbReference type="SUPFAM" id="SSF48452">
    <property type="entry name" value="TPR-like"/>
    <property type="match status" value="1"/>
</dbReference>
<dbReference type="InterPro" id="IPR019734">
    <property type="entry name" value="TPR_rpt"/>
</dbReference>
<dbReference type="Proteomes" id="UP000282574">
    <property type="component" value="Unassembled WGS sequence"/>
</dbReference>
<keyword evidence="2 3" id="KW-0802">TPR repeat</keyword>
<evidence type="ECO:0000256" key="2">
    <source>
        <dbReference type="ARBA" id="ARBA00022803"/>
    </source>
</evidence>
<evidence type="ECO:0000313" key="5">
    <source>
        <dbReference type="Proteomes" id="UP000282574"/>
    </source>
</evidence>
<dbReference type="PROSITE" id="PS50005">
    <property type="entry name" value="TPR"/>
    <property type="match status" value="2"/>
</dbReference>
<keyword evidence="1" id="KW-0677">Repeat</keyword>
<keyword evidence="5" id="KW-1185">Reference proteome</keyword>
<dbReference type="EMBL" id="RSCK01000059">
    <property type="protein sequence ID" value="RUT07511.1"/>
    <property type="molecule type" value="Genomic_DNA"/>
</dbReference>
<dbReference type="Gene3D" id="1.25.40.10">
    <property type="entry name" value="Tetratricopeptide repeat domain"/>
    <property type="match status" value="1"/>
</dbReference>
<proteinExistence type="predicted"/>
<feature type="repeat" description="TPR" evidence="3">
    <location>
        <begin position="147"/>
        <end position="180"/>
    </location>
</feature>
<evidence type="ECO:0008006" key="6">
    <source>
        <dbReference type="Google" id="ProtNLM"/>
    </source>
</evidence>
<comment type="caution">
    <text evidence="4">The sequence shown here is derived from an EMBL/GenBank/DDBJ whole genome shotgun (WGS) entry which is preliminary data.</text>
</comment>
<dbReference type="Pfam" id="PF14559">
    <property type="entry name" value="TPR_19"/>
    <property type="match status" value="1"/>
</dbReference>
<dbReference type="AlphaFoldDB" id="A0AB37UEJ4"/>
<accession>A0AB37UEJ4</accession>
<dbReference type="RefSeq" id="WP_015156232.1">
    <property type="nucleotide sequence ID" value="NZ_JAVKZF010000003.1"/>
</dbReference>
<evidence type="ECO:0000313" key="4">
    <source>
        <dbReference type="EMBL" id="RUT07511.1"/>
    </source>
</evidence>
<organism evidence="4 5">
    <name type="scientific">Chroococcidiopsis cubana SAG 39.79</name>
    <dbReference type="NCBI Taxonomy" id="388085"/>
    <lineage>
        <taxon>Bacteria</taxon>
        <taxon>Bacillati</taxon>
        <taxon>Cyanobacteriota</taxon>
        <taxon>Cyanophyceae</taxon>
        <taxon>Chroococcidiopsidales</taxon>
        <taxon>Chroococcidiopsidaceae</taxon>
        <taxon>Chroococcidiopsis</taxon>
    </lineage>
</organism>
<dbReference type="SMART" id="SM00028">
    <property type="entry name" value="TPR"/>
    <property type="match status" value="5"/>
</dbReference>